<evidence type="ECO:0000259" key="1">
    <source>
        <dbReference type="Pfam" id="PF20256"/>
    </source>
</evidence>
<dbReference type="InterPro" id="IPR046867">
    <property type="entry name" value="AldOxase/xan_DH_MoCoBD2"/>
</dbReference>
<reference evidence="2" key="2">
    <citation type="journal article" date="2014" name="ISME J.">
        <title>Microbial stratification in low pH oxic and suboxic macroscopic growths along an acid mine drainage.</title>
        <authorList>
            <person name="Mendez-Garcia C."/>
            <person name="Mesa V."/>
            <person name="Sprenger R.R."/>
            <person name="Richter M."/>
            <person name="Diez M.S."/>
            <person name="Solano J."/>
            <person name="Bargiela R."/>
            <person name="Golyshina O.V."/>
            <person name="Manteca A."/>
            <person name="Ramos J.L."/>
            <person name="Gallego J.R."/>
            <person name="Llorente I."/>
            <person name="Martins Dos Santos V.A."/>
            <person name="Jensen O.N."/>
            <person name="Pelaez A.I."/>
            <person name="Sanchez J."/>
            <person name="Ferrer M."/>
        </authorList>
    </citation>
    <scope>NUCLEOTIDE SEQUENCE</scope>
</reference>
<dbReference type="InterPro" id="IPR037165">
    <property type="entry name" value="AldOxase/xan_DH_Mopterin-bd_sf"/>
</dbReference>
<reference evidence="2" key="1">
    <citation type="submission" date="2013-08" db="EMBL/GenBank/DDBJ databases">
        <authorList>
            <person name="Mendez C."/>
            <person name="Richter M."/>
            <person name="Ferrer M."/>
            <person name="Sanchez J."/>
        </authorList>
    </citation>
    <scope>NUCLEOTIDE SEQUENCE</scope>
</reference>
<proteinExistence type="predicted"/>
<dbReference type="GO" id="GO:0016491">
    <property type="term" value="F:oxidoreductase activity"/>
    <property type="evidence" value="ECO:0007669"/>
    <property type="project" value="InterPro"/>
</dbReference>
<accession>T1B0T8</accession>
<protein>
    <submittedName>
        <fullName evidence="2">Isoquinoline 1-oxidoreductase</fullName>
    </submittedName>
</protein>
<dbReference type="InterPro" id="IPR052516">
    <property type="entry name" value="N-heterocyclic_Hydroxylase"/>
</dbReference>
<dbReference type="PANTHER" id="PTHR47495:SF1">
    <property type="entry name" value="BLL3820 PROTEIN"/>
    <property type="match status" value="1"/>
</dbReference>
<evidence type="ECO:0000313" key="2">
    <source>
        <dbReference type="EMBL" id="EQD62193.1"/>
    </source>
</evidence>
<gene>
    <name evidence="2" type="ORF">B1B_07371</name>
</gene>
<dbReference type="EMBL" id="AUZY01004692">
    <property type="protein sequence ID" value="EQD62193.1"/>
    <property type="molecule type" value="Genomic_DNA"/>
</dbReference>
<dbReference type="Gene3D" id="3.30.365.10">
    <property type="entry name" value="Aldehyde oxidase/xanthine dehydrogenase, molybdopterin binding domain"/>
    <property type="match status" value="1"/>
</dbReference>
<dbReference type="Pfam" id="PF20256">
    <property type="entry name" value="MoCoBD_2"/>
    <property type="match status" value="1"/>
</dbReference>
<feature type="domain" description="Aldehyde oxidase/xanthine dehydrogenase second molybdopterin binding" evidence="1">
    <location>
        <begin position="26"/>
        <end position="110"/>
    </location>
</feature>
<name>T1B0T8_9ZZZZ</name>
<sequence>MLKQVADSIGWGQRTPAGHGRGLACAYSAGGYCAHAFEVSVQSGKLHFHRAVAVVDVGRVVNPLGLDAQIMGGTLDALSTALKLEITVKDGQVQQQNFPEYPIARMRELPRAVEVISIASTTAPVGAEDLGVPSAAPALANAIFAATGKRLRHMPFAAQLARMD</sequence>
<dbReference type="AlphaFoldDB" id="T1B0T8"/>
<organism evidence="2">
    <name type="scientific">mine drainage metagenome</name>
    <dbReference type="NCBI Taxonomy" id="410659"/>
    <lineage>
        <taxon>unclassified sequences</taxon>
        <taxon>metagenomes</taxon>
        <taxon>ecological metagenomes</taxon>
    </lineage>
</organism>
<dbReference type="PANTHER" id="PTHR47495">
    <property type="entry name" value="ALDEHYDE DEHYDROGENASE"/>
    <property type="match status" value="1"/>
</dbReference>
<dbReference type="SUPFAM" id="SSF56003">
    <property type="entry name" value="Molybdenum cofactor-binding domain"/>
    <property type="match status" value="1"/>
</dbReference>
<comment type="caution">
    <text evidence="2">The sequence shown here is derived from an EMBL/GenBank/DDBJ whole genome shotgun (WGS) entry which is preliminary data.</text>
</comment>